<dbReference type="Proteomes" id="UP000681722">
    <property type="component" value="Unassembled WGS sequence"/>
</dbReference>
<keyword evidence="2 6" id="KW-0328">Glycosyltransferase</keyword>
<keyword evidence="6" id="KW-0521">NADP</keyword>
<sequence>GSPSFFPLKISDVLDERLRIHLYTMQFNSGPSLYKILNETLRAENRDNLKAWFLFLKLFLSALEKLPSVAQPVYRGVKDVDLSDKYINGEKFIWWVVSSCTLNIEVLQSEQFLGKFGKRTLFSIDSKNSKSIIAHSYYKKLEKEVILVPGTYLEVVGKIDANNGLHIIQLKEIEPPIKFVKPANKIQMAESTQLIQNMKLMEKNLVQGYMALERKLNEKVQDVQNDFNQHIDELASTILSKRPQPGEWDYENKKRRYIQLLASLSSEILKNPSWSSRDPLENWLRKCCRKWVSVALSSKDIQKMAIGTVFWDG</sequence>
<dbReference type="SUPFAM" id="SSF56399">
    <property type="entry name" value="ADP-ribosylation"/>
    <property type="match status" value="1"/>
</dbReference>
<evidence type="ECO:0000313" key="8">
    <source>
        <dbReference type="EMBL" id="CAF4175707.1"/>
    </source>
</evidence>
<keyword evidence="3 6" id="KW-0808">Transferase</keyword>
<dbReference type="InterPro" id="IPR000768">
    <property type="entry name" value="ART"/>
</dbReference>
<comment type="similarity">
    <text evidence="1 6">Belongs to the Arg-specific ADP-ribosyltransferase family.</text>
</comment>
<organism evidence="7 9">
    <name type="scientific">Didymodactylos carnosus</name>
    <dbReference type="NCBI Taxonomy" id="1234261"/>
    <lineage>
        <taxon>Eukaryota</taxon>
        <taxon>Metazoa</taxon>
        <taxon>Spiralia</taxon>
        <taxon>Gnathifera</taxon>
        <taxon>Rotifera</taxon>
        <taxon>Eurotatoria</taxon>
        <taxon>Bdelloidea</taxon>
        <taxon>Philodinida</taxon>
        <taxon>Philodinidae</taxon>
        <taxon>Didymodactylos</taxon>
    </lineage>
</organism>
<evidence type="ECO:0000256" key="6">
    <source>
        <dbReference type="RuleBase" id="RU361228"/>
    </source>
</evidence>
<dbReference type="EC" id="2.4.2.31" evidence="6"/>
<gene>
    <name evidence="7" type="ORF">GPM918_LOCUS29709</name>
    <name evidence="8" type="ORF">SRO942_LOCUS30296</name>
</gene>
<dbReference type="GO" id="GO:0106274">
    <property type="term" value="F:NAD+-protein-arginine ADP-ribosyltransferase activity"/>
    <property type="evidence" value="ECO:0007669"/>
    <property type="project" value="UniProtKB-EC"/>
</dbReference>
<dbReference type="AlphaFoldDB" id="A0A815FUV7"/>
<evidence type="ECO:0000256" key="3">
    <source>
        <dbReference type="ARBA" id="ARBA00022679"/>
    </source>
</evidence>
<name>A0A815FUV7_9BILA</name>
<evidence type="ECO:0000256" key="1">
    <source>
        <dbReference type="ARBA" id="ARBA00009558"/>
    </source>
</evidence>
<evidence type="ECO:0000313" key="9">
    <source>
        <dbReference type="Proteomes" id="UP000663829"/>
    </source>
</evidence>
<evidence type="ECO:0000256" key="5">
    <source>
        <dbReference type="ARBA" id="ARBA00047597"/>
    </source>
</evidence>
<evidence type="ECO:0000256" key="4">
    <source>
        <dbReference type="ARBA" id="ARBA00022695"/>
    </source>
</evidence>
<dbReference type="EMBL" id="CAJNOQ010013655">
    <property type="protein sequence ID" value="CAF1326050.1"/>
    <property type="molecule type" value="Genomic_DNA"/>
</dbReference>
<evidence type="ECO:0000313" key="7">
    <source>
        <dbReference type="EMBL" id="CAF1326050.1"/>
    </source>
</evidence>
<reference evidence="7" key="1">
    <citation type="submission" date="2021-02" db="EMBL/GenBank/DDBJ databases">
        <authorList>
            <person name="Nowell W R."/>
        </authorList>
    </citation>
    <scope>NUCLEOTIDE SEQUENCE</scope>
</reference>
<protein>
    <recommendedName>
        <fullName evidence="6">NAD(P)(+)--arginine ADP-ribosyltransferase</fullName>
        <ecNumber evidence="6">2.4.2.31</ecNumber>
    </recommendedName>
    <alternativeName>
        <fullName evidence="6">Mono(ADP-ribosyl)transferase</fullName>
    </alternativeName>
</protein>
<keyword evidence="6" id="KW-0520">NAD</keyword>
<proteinExistence type="inferred from homology"/>
<feature type="non-terminal residue" evidence="7">
    <location>
        <position position="1"/>
    </location>
</feature>
<dbReference type="GO" id="GO:0016779">
    <property type="term" value="F:nucleotidyltransferase activity"/>
    <property type="evidence" value="ECO:0007669"/>
    <property type="project" value="UniProtKB-KW"/>
</dbReference>
<evidence type="ECO:0000256" key="2">
    <source>
        <dbReference type="ARBA" id="ARBA00022676"/>
    </source>
</evidence>
<dbReference type="Pfam" id="PF01129">
    <property type="entry name" value="ART"/>
    <property type="match status" value="1"/>
</dbReference>
<keyword evidence="4" id="KW-0548">Nucleotidyltransferase</keyword>
<dbReference type="EMBL" id="CAJOBC010050403">
    <property type="protein sequence ID" value="CAF4175707.1"/>
    <property type="molecule type" value="Genomic_DNA"/>
</dbReference>
<dbReference type="Proteomes" id="UP000663829">
    <property type="component" value="Unassembled WGS sequence"/>
</dbReference>
<accession>A0A815FUV7</accession>
<dbReference type="OrthoDB" id="10060530at2759"/>
<comment type="catalytic activity">
    <reaction evidence="5 6">
        <text>L-arginyl-[protein] + NAD(+) = N(omega)-(ADP-D-ribosyl)-L-arginyl-[protein] + nicotinamide + H(+)</text>
        <dbReference type="Rhea" id="RHEA:19149"/>
        <dbReference type="Rhea" id="RHEA-COMP:10532"/>
        <dbReference type="Rhea" id="RHEA-COMP:15087"/>
        <dbReference type="ChEBI" id="CHEBI:15378"/>
        <dbReference type="ChEBI" id="CHEBI:17154"/>
        <dbReference type="ChEBI" id="CHEBI:29965"/>
        <dbReference type="ChEBI" id="CHEBI:57540"/>
        <dbReference type="ChEBI" id="CHEBI:142554"/>
        <dbReference type="EC" id="2.4.2.31"/>
    </reaction>
</comment>
<dbReference type="Gene3D" id="3.90.176.10">
    <property type="entry name" value="Toxin ADP-ribosyltransferase, Chain A, domain 1"/>
    <property type="match status" value="1"/>
</dbReference>
<keyword evidence="9" id="KW-1185">Reference proteome</keyword>
<comment type="caution">
    <text evidence="7">The sequence shown here is derived from an EMBL/GenBank/DDBJ whole genome shotgun (WGS) entry which is preliminary data.</text>
</comment>